<dbReference type="Proteomes" id="UP001642464">
    <property type="component" value="Unassembled WGS sequence"/>
</dbReference>
<dbReference type="SUPFAM" id="SSF53335">
    <property type="entry name" value="S-adenosyl-L-methionine-dependent methyltransferases"/>
    <property type="match status" value="1"/>
</dbReference>
<proteinExistence type="predicted"/>
<reference evidence="1 2" key="1">
    <citation type="submission" date="2024-02" db="EMBL/GenBank/DDBJ databases">
        <authorList>
            <person name="Chen Y."/>
            <person name="Shah S."/>
            <person name="Dougan E. K."/>
            <person name="Thang M."/>
            <person name="Chan C."/>
        </authorList>
    </citation>
    <scope>NUCLEOTIDE SEQUENCE [LARGE SCALE GENOMIC DNA]</scope>
</reference>
<evidence type="ECO:0000313" key="1">
    <source>
        <dbReference type="EMBL" id="CAK9001478.1"/>
    </source>
</evidence>
<protein>
    <submittedName>
        <fullName evidence="1">PABC domain-containing protein</fullName>
    </submittedName>
</protein>
<organism evidence="1 2">
    <name type="scientific">Durusdinium trenchii</name>
    <dbReference type="NCBI Taxonomy" id="1381693"/>
    <lineage>
        <taxon>Eukaryota</taxon>
        <taxon>Sar</taxon>
        <taxon>Alveolata</taxon>
        <taxon>Dinophyceae</taxon>
        <taxon>Suessiales</taxon>
        <taxon>Symbiodiniaceae</taxon>
        <taxon>Durusdinium</taxon>
    </lineage>
</organism>
<sequence>MSTQQSLSSLRQFCFQEPLLVFPTQFMERLGSVPQVPRPWKLFDTDRRQKLLQLATLLLKMNANESTGRTVRYLLDLCNPAAQPPSVPAFPWISSRDRGEFDALIDLDMGGLAMGHGATPGHASQANLGMQGEPANAGHSKVHYLEWILRSPPNVREAVKLALKAVQKPQRTGLKKGNPLMSFLRRTVRKDKLKPKVQKTCRMRYYPKTNVPVADSDAPLGPQNIDETFQWAGAFLKRLYAHFGAPCQPYSKMGLQRKEKDPKFAVHERYWTQAQHAAEIHIVENVSEYDVASYKNHYLGPDSEWGCEVAKIDPRLWGFGCARPRVYAVLYNKKYVAWDEDFPFKDVLMGLRAQPVMKASDFFFLSPIPKPLARNLRDYMDSSKFSREHWEVAQRVITPEELFATHCLPVSSRHAKLSGSPQLQVSRTCRTQQVKMAGNGMNCPTMGVFVLAAILGLS</sequence>
<dbReference type="InterPro" id="IPR029063">
    <property type="entry name" value="SAM-dependent_MTases_sf"/>
</dbReference>
<evidence type="ECO:0000313" key="2">
    <source>
        <dbReference type="Proteomes" id="UP001642464"/>
    </source>
</evidence>
<name>A0ABP0IJH2_9DINO</name>
<dbReference type="EMBL" id="CAXAMM010003858">
    <property type="protein sequence ID" value="CAK9001478.1"/>
    <property type="molecule type" value="Genomic_DNA"/>
</dbReference>
<accession>A0ABP0IJH2</accession>
<comment type="caution">
    <text evidence="1">The sequence shown here is derived from an EMBL/GenBank/DDBJ whole genome shotgun (WGS) entry which is preliminary data.</text>
</comment>
<gene>
    <name evidence="1" type="ORF">SCF082_LOCUS6939</name>
</gene>
<keyword evidence="2" id="KW-1185">Reference proteome</keyword>
<dbReference type="Gene3D" id="3.40.50.150">
    <property type="entry name" value="Vaccinia Virus protein VP39"/>
    <property type="match status" value="1"/>
</dbReference>